<feature type="compositionally biased region" description="Basic and acidic residues" evidence="13">
    <location>
        <begin position="365"/>
        <end position="378"/>
    </location>
</feature>
<feature type="compositionally biased region" description="Pro residues" evidence="13">
    <location>
        <begin position="259"/>
        <end position="268"/>
    </location>
</feature>
<dbReference type="SMART" id="SM00490">
    <property type="entry name" value="HELICc"/>
    <property type="match status" value="1"/>
</dbReference>
<dbReference type="SUPFAM" id="SSF52540">
    <property type="entry name" value="P-loop containing nucleoside triphosphate hydrolases"/>
    <property type="match status" value="2"/>
</dbReference>
<keyword evidence="9" id="KW-0539">Nucleus</keyword>
<keyword evidence="8" id="KW-0508">mRNA splicing</keyword>
<dbReference type="GeneID" id="14868858"/>
<dbReference type="GO" id="GO:0003676">
    <property type="term" value="F:nucleic acid binding"/>
    <property type="evidence" value="ECO:0007669"/>
    <property type="project" value="InterPro"/>
</dbReference>
<comment type="catalytic activity">
    <reaction evidence="11">
        <text>ATP + H2O = ADP + phosphate + H(+)</text>
        <dbReference type="Rhea" id="RHEA:13065"/>
        <dbReference type="ChEBI" id="CHEBI:15377"/>
        <dbReference type="ChEBI" id="CHEBI:15378"/>
        <dbReference type="ChEBI" id="CHEBI:30616"/>
        <dbReference type="ChEBI" id="CHEBI:43474"/>
        <dbReference type="ChEBI" id="CHEBI:456216"/>
        <dbReference type="EC" id="3.6.4.13"/>
    </reaction>
</comment>
<feature type="region of interest" description="Disordered" evidence="13">
    <location>
        <begin position="118"/>
        <end position="315"/>
    </location>
</feature>
<dbReference type="PROSITE" id="PS51192">
    <property type="entry name" value="HELICASE_ATP_BIND_1"/>
    <property type="match status" value="1"/>
</dbReference>
<reference evidence="18" key="1">
    <citation type="journal article" date="2011" name="Genome Res.">
        <title>Phylogeny-wide analysis of social amoeba genomes highlights ancient origins for complex intercellular communication.</title>
        <authorList>
            <person name="Heidel A.J."/>
            <person name="Lawal H.M."/>
            <person name="Felder M."/>
            <person name="Schilde C."/>
            <person name="Helps N.R."/>
            <person name="Tunggal B."/>
            <person name="Rivero F."/>
            <person name="John U."/>
            <person name="Schleicher M."/>
            <person name="Eichinger L."/>
            <person name="Platzer M."/>
            <person name="Noegel A.A."/>
            <person name="Schaap P."/>
            <person name="Gloeckner G."/>
        </authorList>
    </citation>
    <scope>NUCLEOTIDE SEQUENCE [LARGE SCALE GENOMIC DNA]</scope>
    <source>
        <strain evidence="18">SH3</strain>
    </source>
</reference>
<dbReference type="GO" id="GO:0016787">
    <property type="term" value="F:hydrolase activity"/>
    <property type="evidence" value="ECO:0007669"/>
    <property type="project" value="UniProtKB-KW"/>
</dbReference>
<comment type="similarity">
    <text evidence="10">Belongs to the DEAD box helicase family. DDX23/PRP28 subfamily.</text>
</comment>
<dbReference type="SMART" id="SM00487">
    <property type="entry name" value="DEXDc"/>
    <property type="match status" value="1"/>
</dbReference>
<keyword evidence="3" id="KW-0507">mRNA processing</keyword>
<dbReference type="CDD" id="cd18787">
    <property type="entry name" value="SF2_C_DEAD"/>
    <property type="match status" value="1"/>
</dbReference>
<dbReference type="GO" id="GO:0006397">
    <property type="term" value="P:mRNA processing"/>
    <property type="evidence" value="ECO:0007669"/>
    <property type="project" value="UniProtKB-KW"/>
</dbReference>
<dbReference type="PANTHER" id="PTHR47958">
    <property type="entry name" value="ATP-DEPENDENT RNA HELICASE DBP3"/>
    <property type="match status" value="1"/>
</dbReference>
<feature type="domain" description="Helicase C-terminal" evidence="15">
    <location>
        <begin position="650"/>
        <end position="811"/>
    </location>
</feature>
<dbReference type="GO" id="GO:0003724">
    <property type="term" value="F:RNA helicase activity"/>
    <property type="evidence" value="ECO:0007669"/>
    <property type="project" value="UniProtKB-EC"/>
</dbReference>
<protein>
    <recommendedName>
        <fullName evidence="2">RNA helicase</fullName>
        <ecNumber evidence="2">3.6.4.13</ecNumber>
    </recommendedName>
</protein>
<dbReference type="AlphaFoldDB" id="F4Q4M8"/>
<evidence type="ECO:0000256" key="9">
    <source>
        <dbReference type="ARBA" id="ARBA00023242"/>
    </source>
</evidence>
<dbReference type="OrthoDB" id="196131at2759"/>
<evidence type="ECO:0000256" key="3">
    <source>
        <dbReference type="ARBA" id="ARBA00022664"/>
    </source>
</evidence>
<dbReference type="GO" id="GO:0005634">
    <property type="term" value="C:nucleus"/>
    <property type="evidence" value="ECO:0007669"/>
    <property type="project" value="UniProtKB-SubCell"/>
</dbReference>
<comment type="subcellular location">
    <subcellularLocation>
        <location evidence="1">Nucleus</location>
    </subcellularLocation>
</comment>
<dbReference type="Proteomes" id="UP000007797">
    <property type="component" value="Unassembled WGS sequence"/>
</dbReference>
<dbReference type="InterPro" id="IPR057479">
    <property type="entry name" value="PRP28/DDX23-like_helical"/>
</dbReference>
<dbReference type="PROSITE" id="PS51194">
    <property type="entry name" value="HELICASE_CTER"/>
    <property type="match status" value="1"/>
</dbReference>
<evidence type="ECO:0000256" key="8">
    <source>
        <dbReference type="ARBA" id="ARBA00023187"/>
    </source>
</evidence>
<dbReference type="RefSeq" id="XP_004355521.1">
    <property type="nucleotide sequence ID" value="XM_004355468.1"/>
</dbReference>
<dbReference type="FunFam" id="3.40.50.300:FF:000322">
    <property type="entry name" value="probable ATP-dependent RNA helicase DDX23"/>
    <property type="match status" value="1"/>
</dbReference>
<dbReference type="GO" id="GO:0005524">
    <property type="term" value="F:ATP binding"/>
    <property type="evidence" value="ECO:0007669"/>
    <property type="project" value="UniProtKB-KW"/>
</dbReference>
<evidence type="ECO:0000256" key="1">
    <source>
        <dbReference type="ARBA" id="ARBA00004123"/>
    </source>
</evidence>
<dbReference type="InterPro" id="IPR001650">
    <property type="entry name" value="Helicase_C-like"/>
</dbReference>
<feature type="short sequence motif" description="Q motif" evidence="12">
    <location>
        <begin position="409"/>
        <end position="437"/>
    </location>
</feature>
<evidence type="ECO:0000256" key="6">
    <source>
        <dbReference type="ARBA" id="ARBA00022806"/>
    </source>
</evidence>
<keyword evidence="4" id="KW-0547">Nucleotide-binding</keyword>
<dbReference type="InterPro" id="IPR014001">
    <property type="entry name" value="Helicase_ATP-bd"/>
</dbReference>
<dbReference type="CDD" id="cd17945">
    <property type="entry name" value="DEADc_DDX23"/>
    <property type="match status" value="1"/>
</dbReference>
<evidence type="ECO:0000259" key="15">
    <source>
        <dbReference type="PROSITE" id="PS51194"/>
    </source>
</evidence>
<dbReference type="GO" id="GO:0008380">
    <property type="term" value="P:RNA splicing"/>
    <property type="evidence" value="ECO:0007669"/>
    <property type="project" value="UniProtKB-KW"/>
</dbReference>
<evidence type="ECO:0000256" key="13">
    <source>
        <dbReference type="SAM" id="MobiDB-lite"/>
    </source>
</evidence>
<feature type="region of interest" description="Disordered" evidence="13">
    <location>
        <begin position="813"/>
        <end position="834"/>
    </location>
</feature>
<evidence type="ECO:0000256" key="2">
    <source>
        <dbReference type="ARBA" id="ARBA00012552"/>
    </source>
</evidence>
<feature type="compositionally biased region" description="Basic and acidic residues" evidence="13">
    <location>
        <begin position="281"/>
        <end position="305"/>
    </location>
</feature>
<feature type="region of interest" description="Disordered" evidence="13">
    <location>
        <begin position="63"/>
        <end position="82"/>
    </location>
</feature>
<evidence type="ECO:0000256" key="4">
    <source>
        <dbReference type="ARBA" id="ARBA00022741"/>
    </source>
</evidence>
<dbReference type="Pfam" id="PF00271">
    <property type="entry name" value="Helicase_C"/>
    <property type="match status" value="1"/>
</dbReference>
<dbReference type="KEGG" id="dfa:DFA_08018"/>
<dbReference type="Gene3D" id="3.40.50.300">
    <property type="entry name" value="P-loop containing nucleotide triphosphate hydrolases"/>
    <property type="match status" value="2"/>
</dbReference>
<evidence type="ECO:0000313" key="17">
    <source>
        <dbReference type="EMBL" id="EGG17037.1"/>
    </source>
</evidence>
<sequence length="834" mass="95386">MYGHNQSTLSSLPILNYEFNSLTINNDPALLLLGHQQQQGQSSTTNVVKPVQFMSAAARKAAASKKQLEEDEKQKKEKELEKKKSLERLNALFSDDVDMDINGSTKLQEELINVNPLDYITSKSSTTSDDRKDRDRDNRDRRDDRDNRDRRDDRRDGGRDDRRDDRRDGGRGGYDRRDNRDNRDGRDNRRDGRDDRDNRRDNNNRYDRDRRDDHRGGDNRVDNNRRDNNNRYDRDRRDDRDNRGGYDRNNNNRDRRDPLPPPPPPPPQQSSSSSSSSTTSGEKRSREEEKEISDIKNEYYGEKKEAKKKPKKSERTRFVFEWDAAEDTSSDYNALYTNKVQAKPQFGRGVMGGFESTSRRLPSGEPEKDVPSTHWSKKDLRSMTDRDWRIFKEDFNISTKGGSIPNPIRTWRESSLPADMLEAIAKQGYEKPSPVQMQAIPVALSGRDVLGIAETGSGKTAAFVIPMLVYISKQPRMTKESEQDGPYAVVMAPTRELALQIEKEARVFANFLGYRTVALVGGQPIEEQIYQLSKGCEIVIATPGRLNDCLEKRYLVLNQCNYVVLDEADMMIDMGFELQVESVLDAMPSAFLKSENEEEAEKQERDRHRVYRTTILYSATMPPKVERLSRKYLRRPVHVIIGEAGKAVDRIKQTVIFVKSDNDKHQQMSSLLTSGPPPPIIVFVNKKKHCEIIMEIVQECGLSSTSLHSGRSQEQREMALEGFKKRKYGVLIATDVASRGIHVEGVTHVINYDMPNNIEDYTHRIGRTGRAGMEGLASSLITDKDTEIMYNLKNMLTNTNNIVPNELIKHPASQIKPGSVPDRQKRSETVIFSK</sequence>
<dbReference type="EMBL" id="GL883021">
    <property type="protein sequence ID" value="EGG17037.1"/>
    <property type="molecule type" value="Genomic_DNA"/>
</dbReference>
<dbReference type="InterPro" id="IPR011545">
    <property type="entry name" value="DEAD/DEAH_box_helicase_dom"/>
</dbReference>
<feature type="region of interest" description="Disordered" evidence="13">
    <location>
        <begin position="347"/>
        <end position="378"/>
    </location>
</feature>
<dbReference type="Pfam" id="PF25430">
    <property type="entry name" value="DDX23"/>
    <property type="match status" value="1"/>
</dbReference>
<keyword evidence="6 17" id="KW-0347">Helicase</keyword>
<evidence type="ECO:0000256" key="12">
    <source>
        <dbReference type="PROSITE-ProRule" id="PRU00552"/>
    </source>
</evidence>
<evidence type="ECO:0000256" key="10">
    <source>
        <dbReference type="ARBA" id="ARBA00037954"/>
    </source>
</evidence>
<dbReference type="EC" id="3.6.4.13" evidence="2"/>
<organism evidence="17 18">
    <name type="scientific">Cavenderia fasciculata</name>
    <name type="common">Slime mold</name>
    <name type="synonym">Dictyostelium fasciculatum</name>
    <dbReference type="NCBI Taxonomy" id="261658"/>
    <lineage>
        <taxon>Eukaryota</taxon>
        <taxon>Amoebozoa</taxon>
        <taxon>Evosea</taxon>
        <taxon>Eumycetozoa</taxon>
        <taxon>Dictyostelia</taxon>
        <taxon>Acytosteliales</taxon>
        <taxon>Cavenderiaceae</taxon>
        <taxon>Cavenderia</taxon>
    </lineage>
</organism>
<gene>
    <name evidence="17" type="primary">helB2</name>
    <name evidence="17" type="ORF">DFA_08018</name>
</gene>
<evidence type="ECO:0000259" key="14">
    <source>
        <dbReference type="PROSITE" id="PS51192"/>
    </source>
</evidence>
<evidence type="ECO:0000256" key="11">
    <source>
        <dbReference type="ARBA" id="ARBA00047984"/>
    </source>
</evidence>
<dbReference type="STRING" id="1054147.F4Q4M8"/>
<feature type="compositionally biased region" description="Low complexity" evidence="13">
    <location>
        <begin position="269"/>
        <end position="280"/>
    </location>
</feature>
<feature type="compositionally biased region" description="Basic and acidic residues" evidence="13">
    <location>
        <begin position="128"/>
        <end position="258"/>
    </location>
</feature>
<dbReference type="InterPro" id="IPR027417">
    <property type="entry name" value="P-loop_NTPase"/>
</dbReference>
<dbReference type="OMA" id="ARDIKHM"/>
<feature type="compositionally biased region" description="Basic and acidic residues" evidence="13">
    <location>
        <begin position="66"/>
        <end position="82"/>
    </location>
</feature>
<feature type="domain" description="DEAD-box RNA helicase Q" evidence="16">
    <location>
        <begin position="409"/>
        <end position="437"/>
    </location>
</feature>
<dbReference type="Pfam" id="PF00270">
    <property type="entry name" value="DEAD"/>
    <property type="match status" value="1"/>
</dbReference>
<accession>F4Q4M8</accession>
<feature type="domain" description="Helicase ATP-binding" evidence="14">
    <location>
        <begin position="440"/>
        <end position="639"/>
    </location>
</feature>
<proteinExistence type="inferred from homology"/>
<keyword evidence="7" id="KW-0067">ATP-binding</keyword>
<dbReference type="PROSITE" id="PS51195">
    <property type="entry name" value="Q_MOTIF"/>
    <property type="match status" value="1"/>
</dbReference>
<evidence type="ECO:0000259" key="16">
    <source>
        <dbReference type="PROSITE" id="PS51195"/>
    </source>
</evidence>
<evidence type="ECO:0000256" key="5">
    <source>
        <dbReference type="ARBA" id="ARBA00022801"/>
    </source>
</evidence>
<keyword evidence="5" id="KW-0378">Hydrolase</keyword>
<evidence type="ECO:0000313" key="18">
    <source>
        <dbReference type="Proteomes" id="UP000007797"/>
    </source>
</evidence>
<name>F4Q4M8_CACFS</name>
<dbReference type="InterPro" id="IPR014014">
    <property type="entry name" value="RNA_helicase_DEAD_Q_motif"/>
</dbReference>
<keyword evidence="18" id="KW-1185">Reference proteome</keyword>
<evidence type="ECO:0000256" key="7">
    <source>
        <dbReference type="ARBA" id="ARBA00022840"/>
    </source>
</evidence>